<dbReference type="RefSeq" id="WP_096205911.1">
    <property type="nucleotide sequence ID" value="NZ_FZMP01000168.1"/>
</dbReference>
<name>A0A284VPL7_9EURY</name>
<evidence type="ECO:0000313" key="1">
    <source>
        <dbReference type="EMBL" id="SNQ61215.1"/>
    </source>
</evidence>
<gene>
    <name evidence="1" type="ORF">MNV_250032</name>
</gene>
<keyword evidence="2" id="KW-1185">Reference proteome</keyword>
<protein>
    <recommendedName>
        <fullName evidence="3">Big-1 domain-containing protein</fullName>
    </recommendedName>
</protein>
<evidence type="ECO:0000313" key="2">
    <source>
        <dbReference type="Proteomes" id="UP000218615"/>
    </source>
</evidence>
<dbReference type="AlphaFoldDB" id="A0A284VPL7"/>
<dbReference type="Gene3D" id="2.60.40.10">
    <property type="entry name" value="Immunoglobulins"/>
    <property type="match status" value="2"/>
</dbReference>
<accession>A0A284VPL7</accession>
<evidence type="ECO:0008006" key="3">
    <source>
        <dbReference type="Google" id="ProtNLM"/>
    </source>
</evidence>
<reference evidence="2" key="1">
    <citation type="submission" date="2017-06" db="EMBL/GenBank/DDBJ databases">
        <authorList>
            <person name="Cremers G."/>
        </authorList>
    </citation>
    <scope>NUCLEOTIDE SEQUENCE [LARGE SCALE GENOMIC DNA]</scope>
</reference>
<sequence>MVPTVLTLTVSPNPGSSTAPGNSITLSGKLTDTAGKGVAGSIKINKVNSTLNASTTFSATSGADGNFTTSYTATCAVTDQVQAVYAGDATYAGSSSTAVSLVINGMTTCTTANYASSPATASITSATGGSACQSICSDTTLANDNAYHCMVADLRAGKTAFDVNSKSIWGKVGEKIFFDGVTYNISGKPIVRYEMDFDNDFIGGFVSDIGCNTVVTMCPVIGPFPFPIPISGCKDSAMKAYHTYDKPGVYKAWLHITDEACNVAEDWIDITIENL</sequence>
<dbReference type="InterPro" id="IPR013783">
    <property type="entry name" value="Ig-like_fold"/>
</dbReference>
<organism evidence="1 2">
    <name type="scientific">Candidatus Methanoperedens nitratireducens</name>
    <dbReference type="NCBI Taxonomy" id="1392998"/>
    <lineage>
        <taxon>Archaea</taxon>
        <taxon>Methanobacteriati</taxon>
        <taxon>Methanobacteriota</taxon>
        <taxon>Stenosarchaea group</taxon>
        <taxon>Methanomicrobia</taxon>
        <taxon>Methanosarcinales</taxon>
        <taxon>ANME-2 cluster</taxon>
        <taxon>Candidatus Methanoperedentaceae</taxon>
        <taxon>Candidatus Methanoperedens</taxon>
    </lineage>
</organism>
<dbReference type="Proteomes" id="UP000218615">
    <property type="component" value="Unassembled WGS sequence"/>
</dbReference>
<proteinExistence type="predicted"/>
<dbReference type="EMBL" id="FZMP01000168">
    <property type="protein sequence ID" value="SNQ61215.1"/>
    <property type="molecule type" value="Genomic_DNA"/>
</dbReference>